<name>A0ABS6A487_9GAMM</name>
<sequence length="103" mass="11427">MSGPDKPKVLDEEWSDERVKSHLPSDPKEEGSDYTALLNAYRAMRAEDFERFVGFFVEAGGDLNAIDEAGETFLDHVSQHRKGADYARALEQAGAKKTAATEH</sequence>
<protein>
    <submittedName>
        <fullName evidence="2">PA4642 family protein</fullName>
    </submittedName>
</protein>
<dbReference type="NCBIfam" id="NF038106">
    <property type="entry name" value="gamma_NF038106"/>
    <property type="match status" value="1"/>
</dbReference>
<feature type="region of interest" description="Disordered" evidence="1">
    <location>
        <begin position="1"/>
        <end position="32"/>
    </location>
</feature>
<accession>A0ABS6A487</accession>
<proteinExistence type="predicted"/>
<evidence type="ECO:0000313" key="2">
    <source>
        <dbReference type="EMBL" id="MBU2872863.1"/>
    </source>
</evidence>
<organism evidence="2 3">
    <name type="scientific">Marinobacter salexigens</name>
    <dbReference type="NCBI Taxonomy" id="1925763"/>
    <lineage>
        <taxon>Bacteria</taxon>
        <taxon>Pseudomonadati</taxon>
        <taxon>Pseudomonadota</taxon>
        <taxon>Gammaproteobacteria</taxon>
        <taxon>Pseudomonadales</taxon>
        <taxon>Marinobacteraceae</taxon>
        <taxon>Marinobacter</taxon>
    </lineage>
</organism>
<dbReference type="Proteomes" id="UP000753376">
    <property type="component" value="Unassembled WGS sequence"/>
</dbReference>
<dbReference type="RefSeq" id="WP_216006752.1">
    <property type="nucleotide sequence ID" value="NZ_JAHKPV010000001.1"/>
</dbReference>
<dbReference type="InterPro" id="IPR047742">
    <property type="entry name" value="PA4642-like"/>
</dbReference>
<dbReference type="EMBL" id="JAHKPV010000001">
    <property type="protein sequence ID" value="MBU2872863.1"/>
    <property type="molecule type" value="Genomic_DNA"/>
</dbReference>
<comment type="caution">
    <text evidence="2">The sequence shown here is derived from an EMBL/GenBank/DDBJ whole genome shotgun (WGS) entry which is preliminary data.</text>
</comment>
<evidence type="ECO:0000313" key="3">
    <source>
        <dbReference type="Proteomes" id="UP000753376"/>
    </source>
</evidence>
<keyword evidence="3" id="KW-1185">Reference proteome</keyword>
<reference evidence="2 3" key="1">
    <citation type="submission" date="2021-05" db="EMBL/GenBank/DDBJ databases">
        <title>Draft genomes of bacteria isolated from model marine particles.</title>
        <authorList>
            <person name="Datta M.S."/>
            <person name="Schwartzman J.A."/>
            <person name="Enke T.N."/>
            <person name="Saavedra J."/>
            <person name="Cermak N."/>
            <person name="Cordero O.X."/>
        </authorList>
    </citation>
    <scope>NUCLEOTIDE SEQUENCE [LARGE SCALE GENOMIC DNA]</scope>
    <source>
        <strain evidence="2 3">D2M19</strain>
    </source>
</reference>
<gene>
    <name evidence="2" type="ORF">KO508_02490</name>
</gene>
<evidence type="ECO:0000256" key="1">
    <source>
        <dbReference type="SAM" id="MobiDB-lite"/>
    </source>
</evidence>
<feature type="compositionally biased region" description="Basic and acidic residues" evidence="1">
    <location>
        <begin position="1"/>
        <end position="31"/>
    </location>
</feature>